<evidence type="ECO:0000256" key="1">
    <source>
        <dbReference type="ARBA" id="ARBA00001910"/>
    </source>
</evidence>
<dbReference type="GO" id="GO:0006508">
    <property type="term" value="P:proteolysis"/>
    <property type="evidence" value="ECO:0007669"/>
    <property type="project" value="UniProtKB-KW"/>
</dbReference>
<evidence type="ECO:0000256" key="12">
    <source>
        <dbReference type="ARBA" id="ARBA00023026"/>
    </source>
</evidence>
<evidence type="ECO:0000256" key="4">
    <source>
        <dbReference type="ARBA" id="ARBA00012462"/>
    </source>
</evidence>
<feature type="binding site" evidence="15">
    <location>
        <position position="565"/>
    </location>
    <ligand>
        <name>Ca(2+)</name>
        <dbReference type="ChEBI" id="CHEBI:29108"/>
    </ligand>
</feature>
<dbReference type="InterPro" id="IPR030400">
    <property type="entry name" value="Sedolisin_dom"/>
</dbReference>
<evidence type="ECO:0000259" key="17">
    <source>
        <dbReference type="PROSITE" id="PS51695"/>
    </source>
</evidence>
<dbReference type="InterPro" id="IPR023828">
    <property type="entry name" value="Peptidase_S8_Ser-AS"/>
</dbReference>
<evidence type="ECO:0000256" key="2">
    <source>
        <dbReference type="ARBA" id="ARBA00002451"/>
    </source>
</evidence>
<dbReference type="PANTHER" id="PTHR14218:SF15">
    <property type="entry name" value="TRIPEPTIDYL-PEPTIDASE 1"/>
    <property type="match status" value="1"/>
</dbReference>
<comment type="caution">
    <text evidence="18">The sequence shown here is derived from an EMBL/GenBank/DDBJ whole genome shotgun (WGS) entry which is preliminary data.</text>
</comment>
<keyword evidence="13" id="KW-0865">Zymogen</keyword>
<dbReference type="CDD" id="cd04056">
    <property type="entry name" value="Peptidases_S53"/>
    <property type="match status" value="1"/>
</dbReference>
<dbReference type="Proteomes" id="UP000053558">
    <property type="component" value="Unassembled WGS sequence"/>
</dbReference>
<dbReference type="FunFam" id="3.40.50.200:FF:000015">
    <property type="entry name" value="Tripeptidyl peptidase A"/>
    <property type="match status" value="1"/>
</dbReference>
<evidence type="ECO:0000256" key="6">
    <source>
        <dbReference type="ARBA" id="ARBA00022670"/>
    </source>
</evidence>
<dbReference type="InterPro" id="IPR036852">
    <property type="entry name" value="Peptidase_S8/S53_dom_sf"/>
</dbReference>
<evidence type="ECO:0000256" key="14">
    <source>
        <dbReference type="ARBA" id="ARBA00023180"/>
    </source>
</evidence>
<sequence length="587" mass="62701">MKTSILLGLCFGAVFASGAPSFRGCEHRVKESIASPAEGWTQHSAAHPNSILKLQISLAQPRFGELEQHLMQISNPSHDRYGMHLSKEEVQELMAPHPDSHDVLAEWLATHGLGADTMDHSKGGEWVTISVPVKVAEEMFDTNFHVYHHAETGTSAIRTLEYSLPSILHKHVDLVHPLTMHAAPMAAKVRYTGSSSELQLDFSDHGSLARRANSSVDASCASQMTPSCLRQLYNIGNYTLTSPNSTSIAVTGYTSEWANYDDFTQFLQEEVPAAAGANFSVVSVANGTNQQTHPGSESNLDVQYAFGLTWPMPGSFYTVGGSQFDGNWTLATGTLNLINYLLAQDEVPQVLSTSYGLPESAISFDEANKVCQGFAALGARGVSILYSSGDYGVGYAAPNTTTAQPFEPQFPASCPFVTSVGMTSGIDEEIAGQLDGYSSSGGFSNFFARPSYQNDKVNAYLSNLGQTYSGLYNASGRGFPDVSAQGVNYLIIDNQRALNDTGTSASAPTFAAVVALLNDVRAGQGKGPLGFLNPWLYSQGYQGLNDVTKGNNPGCGTQGFNATTGWDPVTGLGTPDFSKLKDLALAV</sequence>
<evidence type="ECO:0000256" key="10">
    <source>
        <dbReference type="ARBA" id="ARBA00022825"/>
    </source>
</evidence>
<dbReference type="SUPFAM" id="SSF52743">
    <property type="entry name" value="Subtilisin-like"/>
    <property type="match status" value="1"/>
</dbReference>
<dbReference type="SMART" id="SM00944">
    <property type="entry name" value="Pro-kuma_activ"/>
    <property type="match status" value="1"/>
</dbReference>
<dbReference type="InterPro" id="IPR050819">
    <property type="entry name" value="Tripeptidyl-peptidase_I"/>
</dbReference>
<keyword evidence="8 16" id="KW-0732">Signal</keyword>
<evidence type="ECO:0000256" key="11">
    <source>
        <dbReference type="ARBA" id="ARBA00022837"/>
    </source>
</evidence>
<evidence type="ECO:0000313" key="19">
    <source>
        <dbReference type="Proteomes" id="UP000053558"/>
    </source>
</evidence>
<dbReference type="EC" id="3.4.14.10" evidence="4"/>
<dbReference type="Pfam" id="PF09286">
    <property type="entry name" value="Pro-kuma_activ"/>
    <property type="match status" value="1"/>
</dbReference>
<dbReference type="PROSITE" id="PS51695">
    <property type="entry name" value="SEDOLISIN"/>
    <property type="match status" value="1"/>
</dbReference>
<evidence type="ECO:0000313" key="18">
    <source>
        <dbReference type="EMBL" id="EIW76497.1"/>
    </source>
</evidence>
<keyword evidence="14" id="KW-0325">Glycoprotein</keyword>
<feature type="chain" id="PRO_5024319776" description="tripeptidyl-peptidase II" evidence="16">
    <location>
        <begin position="19"/>
        <end position="587"/>
    </location>
</feature>
<feature type="binding site" evidence="15">
    <location>
        <position position="567"/>
    </location>
    <ligand>
        <name>Ca(2+)</name>
        <dbReference type="ChEBI" id="CHEBI:29108"/>
    </ligand>
</feature>
<dbReference type="GO" id="GO:0004252">
    <property type="term" value="F:serine-type endopeptidase activity"/>
    <property type="evidence" value="ECO:0007669"/>
    <property type="project" value="UniProtKB-UniRule"/>
</dbReference>
<proteinExistence type="predicted"/>
<evidence type="ECO:0000256" key="5">
    <source>
        <dbReference type="ARBA" id="ARBA00022525"/>
    </source>
</evidence>
<dbReference type="KEGG" id="cput:CONPUDRAFT_131138"/>
<keyword evidence="7 15" id="KW-0479">Metal-binding</keyword>
<evidence type="ECO:0000256" key="13">
    <source>
        <dbReference type="ARBA" id="ARBA00023145"/>
    </source>
</evidence>
<dbReference type="OrthoDB" id="409122at2759"/>
<keyword evidence="11 15" id="KW-0106">Calcium</keyword>
<dbReference type="CDD" id="cd11377">
    <property type="entry name" value="Pro-peptidase_S53"/>
    <property type="match status" value="1"/>
</dbReference>
<comment type="function">
    <text evidence="2">Secreted tripeptidyl-peptidase which degrades proteins at acidic pHs and is involved in virulence.</text>
</comment>
<dbReference type="AlphaFoldDB" id="A0A5M3MBR7"/>
<dbReference type="OMA" id="ATCPFIT"/>
<keyword evidence="12" id="KW-0843">Virulence</keyword>
<evidence type="ECO:0000256" key="9">
    <source>
        <dbReference type="ARBA" id="ARBA00022801"/>
    </source>
</evidence>
<dbReference type="PROSITE" id="PS00138">
    <property type="entry name" value="SUBTILASE_SER"/>
    <property type="match status" value="1"/>
</dbReference>
<feature type="active site" description="Charge relay system" evidence="15">
    <location>
        <position position="504"/>
    </location>
</feature>
<keyword evidence="5" id="KW-0964">Secreted</keyword>
<feature type="active site" description="Charge relay system" evidence="15">
    <location>
        <position position="301"/>
    </location>
</feature>
<evidence type="ECO:0000256" key="15">
    <source>
        <dbReference type="PROSITE-ProRule" id="PRU01032"/>
    </source>
</evidence>
<dbReference type="Pfam" id="PF00082">
    <property type="entry name" value="Peptidase_S8"/>
    <property type="match status" value="1"/>
</dbReference>
<dbReference type="GO" id="GO:0008240">
    <property type="term" value="F:tripeptidyl-peptidase activity"/>
    <property type="evidence" value="ECO:0007669"/>
    <property type="project" value="UniProtKB-EC"/>
</dbReference>
<dbReference type="SUPFAM" id="SSF54897">
    <property type="entry name" value="Protease propeptides/inhibitors"/>
    <property type="match status" value="1"/>
</dbReference>
<dbReference type="GO" id="GO:0046872">
    <property type="term" value="F:metal ion binding"/>
    <property type="evidence" value="ECO:0007669"/>
    <property type="project" value="UniProtKB-UniRule"/>
</dbReference>
<keyword evidence="19" id="KW-1185">Reference proteome</keyword>
<dbReference type="PANTHER" id="PTHR14218">
    <property type="entry name" value="PROTEASE S8 TRIPEPTIDYL PEPTIDASE I CLN2"/>
    <property type="match status" value="1"/>
</dbReference>
<organism evidence="18 19">
    <name type="scientific">Coniophora puteana (strain RWD-64-598)</name>
    <name type="common">Brown rot fungus</name>
    <dbReference type="NCBI Taxonomy" id="741705"/>
    <lineage>
        <taxon>Eukaryota</taxon>
        <taxon>Fungi</taxon>
        <taxon>Dikarya</taxon>
        <taxon>Basidiomycota</taxon>
        <taxon>Agaricomycotina</taxon>
        <taxon>Agaricomycetes</taxon>
        <taxon>Agaricomycetidae</taxon>
        <taxon>Boletales</taxon>
        <taxon>Coniophorineae</taxon>
        <taxon>Coniophoraceae</taxon>
        <taxon>Coniophora</taxon>
    </lineage>
</organism>
<dbReference type="InterPro" id="IPR000209">
    <property type="entry name" value="Peptidase_S8/S53_dom"/>
</dbReference>
<feature type="binding site" evidence="15">
    <location>
        <position position="547"/>
    </location>
    <ligand>
        <name>Ca(2+)</name>
        <dbReference type="ChEBI" id="CHEBI:29108"/>
    </ligand>
</feature>
<dbReference type="Gene3D" id="3.40.50.200">
    <property type="entry name" value="Peptidase S8/S53 domain"/>
    <property type="match status" value="1"/>
</dbReference>
<evidence type="ECO:0000256" key="8">
    <source>
        <dbReference type="ARBA" id="ARBA00022729"/>
    </source>
</evidence>
<dbReference type="RefSeq" id="XP_007773708.1">
    <property type="nucleotide sequence ID" value="XM_007775518.1"/>
</dbReference>
<evidence type="ECO:0000256" key="16">
    <source>
        <dbReference type="SAM" id="SignalP"/>
    </source>
</evidence>
<protein>
    <recommendedName>
        <fullName evidence="4">tripeptidyl-peptidase II</fullName>
        <ecNumber evidence="4">3.4.14.10</ecNumber>
    </recommendedName>
</protein>
<comment type="catalytic activity">
    <reaction evidence="1">
        <text>Release of an N-terminal tripeptide from a polypeptide.</text>
        <dbReference type="EC" id="3.4.14.10"/>
    </reaction>
</comment>
<reference evidence="19" key="1">
    <citation type="journal article" date="2012" name="Science">
        <title>The Paleozoic origin of enzymatic lignin decomposition reconstructed from 31 fungal genomes.</title>
        <authorList>
            <person name="Floudas D."/>
            <person name="Binder M."/>
            <person name="Riley R."/>
            <person name="Barry K."/>
            <person name="Blanchette R.A."/>
            <person name="Henrissat B."/>
            <person name="Martinez A.T."/>
            <person name="Otillar R."/>
            <person name="Spatafora J.W."/>
            <person name="Yadav J.S."/>
            <person name="Aerts A."/>
            <person name="Benoit I."/>
            <person name="Boyd A."/>
            <person name="Carlson A."/>
            <person name="Copeland A."/>
            <person name="Coutinho P.M."/>
            <person name="de Vries R.P."/>
            <person name="Ferreira P."/>
            <person name="Findley K."/>
            <person name="Foster B."/>
            <person name="Gaskell J."/>
            <person name="Glotzer D."/>
            <person name="Gorecki P."/>
            <person name="Heitman J."/>
            <person name="Hesse C."/>
            <person name="Hori C."/>
            <person name="Igarashi K."/>
            <person name="Jurgens J.A."/>
            <person name="Kallen N."/>
            <person name="Kersten P."/>
            <person name="Kohler A."/>
            <person name="Kuees U."/>
            <person name="Kumar T.K.A."/>
            <person name="Kuo A."/>
            <person name="LaButti K."/>
            <person name="Larrondo L.F."/>
            <person name="Lindquist E."/>
            <person name="Ling A."/>
            <person name="Lombard V."/>
            <person name="Lucas S."/>
            <person name="Lundell T."/>
            <person name="Martin R."/>
            <person name="McLaughlin D.J."/>
            <person name="Morgenstern I."/>
            <person name="Morin E."/>
            <person name="Murat C."/>
            <person name="Nagy L.G."/>
            <person name="Nolan M."/>
            <person name="Ohm R.A."/>
            <person name="Patyshakuliyeva A."/>
            <person name="Rokas A."/>
            <person name="Ruiz-Duenas F.J."/>
            <person name="Sabat G."/>
            <person name="Salamov A."/>
            <person name="Samejima M."/>
            <person name="Schmutz J."/>
            <person name="Slot J.C."/>
            <person name="St John F."/>
            <person name="Stenlid J."/>
            <person name="Sun H."/>
            <person name="Sun S."/>
            <person name="Syed K."/>
            <person name="Tsang A."/>
            <person name="Wiebenga A."/>
            <person name="Young D."/>
            <person name="Pisabarro A."/>
            <person name="Eastwood D.C."/>
            <person name="Martin F."/>
            <person name="Cullen D."/>
            <person name="Grigoriev I.V."/>
            <person name="Hibbett D.S."/>
        </authorList>
    </citation>
    <scope>NUCLEOTIDE SEQUENCE [LARGE SCALE GENOMIC DNA]</scope>
    <source>
        <strain evidence="19">RWD-64-598 SS2</strain>
    </source>
</reference>
<dbReference type="EMBL" id="JH711586">
    <property type="protein sequence ID" value="EIW76497.1"/>
    <property type="molecule type" value="Genomic_DNA"/>
</dbReference>
<accession>A0A5M3MBR7</accession>
<dbReference type="GO" id="GO:0005576">
    <property type="term" value="C:extracellular region"/>
    <property type="evidence" value="ECO:0007669"/>
    <property type="project" value="UniProtKB-SubCell"/>
</dbReference>
<comment type="subcellular location">
    <subcellularLocation>
        <location evidence="3">Secreted</location>
        <location evidence="3">Extracellular space</location>
    </subcellularLocation>
</comment>
<dbReference type="GeneID" id="19200319"/>
<evidence type="ECO:0000256" key="3">
    <source>
        <dbReference type="ARBA" id="ARBA00004239"/>
    </source>
</evidence>
<feature type="domain" description="Peptidase S53" evidence="17">
    <location>
        <begin position="223"/>
        <end position="587"/>
    </location>
</feature>
<comment type="cofactor">
    <cofactor evidence="15">
        <name>Ca(2+)</name>
        <dbReference type="ChEBI" id="CHEBI:29108"/>
    </cofactor>
    <text evidence="15">Binds 1 Ca(2+) ion per subunit.</text>
</comment>
<feature type="active site" description="Charge relay system" evidence="15">
    <location>
        <position position="297"/>
    </location>
</feature>
<name>A0A5M3MBR7_CONPW</name>
<evidence type="ECO:0000256" key="7">
    <source>
        <dbReference type="ARBA" id="ARBA00022723"/>
    </source>
</evidence>
<feature type="signal peptide" evidence="16">
    <location>
        <begin position="1"/>
        <end position="18"/>
    </location>
</feature>
<keyword evidence="6 15" id="KW-0645">Protease</keyword>
<gene>
    <name evidence="18" type="ORF">CONPUDRAFT_131138</name>
</gene>
<keyword evidence="10 15" id="KW-0720">Serine protease</keyword>
<keyword evidence="9 15" id="KW-0378">Hydrolase</keyword>
<feature type="binding site" evidence="15">
    <location>
        <position position="546"/>
    </location>
    <ligand>
        <name>Ca(2+)</name>
        <dbReference type="ChEBI" id="CHEBI:29108"/>
    </ligand>
</feature>
<dbReference type="InterPro" id="IPR015366">
    <property type="entry name" value="S53_propep"/>
</dbReference>